<evidence type="ECO:0000259" key="2">
    <source>
        <dbReference type="Pfam" id="PF00205"/>
    </source>
</evidence>
<dbReference type="Proteomes" id="UP000027946">
    <property type="component" value="Unassembled WGS sequence"/>
</dbReference>
<dbReference type="InterPro" id="IPR045229">
    <property type="entry name" value="TPP_enz"/>
</dbReference>
<gene>
    <name evidence="4" type="primary">ilvG</name>
    <name evidence="4" type="ORF">CLIT_19c00080</name>
</gene>
<dbReference type="EC" id="2.2.1.6" evidence="4"/>
<dbReference type="Gene3D" id="3.40.50.1220">
    <property type="entry name" value="TPP-binding domain"/>
    <property type="match status" value="1"/>
</dbReference>
<name>A0A069RCF4_PEPLI</name>
<comment type="similarity">
    <text evidence="1">Belongs to the TPP enzyme family.</text>
</comment>
<dbReference type="GO" id="GO:0030976">
    <property type="term" value="F:thiamine pyrophosphate binding"/>
    <property type="evidence" value="ECO:0007669"/>
    <property type="project" value="InterPro"/>
</dbReference>
<keyword evidence="4" id="KW-0808">Transferase</keyword>
<evidence type="ECO:0000259" key="3">
    <source>
        <dbReference type="Pfam" id="PF02775"/>
    </source>
</evidence>
<sequence>MAESDLIIAVGARFSDRSVCKGDALGKTVIQIDIDETEMGKNVQNTMPIRGDIKTLLPRLTDISKEMDRSSWIEEARSRENEIKSMHSGINFNAKGIISRINGKFANAVVATDVGQHQMWTAQHWKFEAKGGFLSSGGLGAMGYGLGAAIGGKAAGAERVVLITGDGSFKMNFNELATMNAYDIPITVVVLNNSALGMVRQLQKVFTQERYSAVDVCDNTDYCTLARAFGISSFRAKSYGELEDVLSRVDGSKSAVIECVTEKEMNVEPMVRPGGGIWDMIYV</sequence>
<protein>
    <submittedName>
        <fullName evidence="4">Acetolactate synthase isozyme 2 large subunit IlvG</fullName>
        <ecNumber evidence="4">2.2.1.6</ecNumber>
    </submittedName>
</protein>
<dbReference type="InterPro" id="IPR029035">
    <property type="entry name" value="DHS-like_NAD/FAD-binding_dom"/>
</dbReference>
<dbReference type="GO" id="GO:0009097">
    <property type="term" value="P:isoleucine biosynthetic process"/>
    <property type="evidence" value="ECO:0007669"/>
    <property type="project" value="TreeGrafter"/>
</dbReference>
<reference evidence="4 5" key="1">
    <citation type="submission" date="2014-03" db="EMBL/GenBank/DDBJ databases">
        <title>Genome sequence of Clostridium litorale W6, DSM 5388.</title>
        <authorList>
            <person name="Poehlein A."/>
            <person name="Jagirdar A."/>
            <person name="Khonsari B."/>
            <person name="Chibani C.M."/>
            <person name="Gutierrez Gutierrez D.A."/>
            <person name="Davydova E."/>
            <person name="Alghaithi H.S."/>
            <person name="Nair K.P."/>
            <person name="Dhamotharan K."/>
            <person name="Chandran L."/>
            <person name="G W."/>
            <person name="Daniel R."/>
        </authorList>
    </citation>
    <scope>NUCLEOTIDE SEQUENCE [LARGE SCALE GENOMIC DNA]</scope>
    <source>
        <strain evidence="4 5">W6</strain>
    </source>
</reference>
<organism evidence="4 5">
    <name type="scientific">Peptoclostridium litorale DSM 5388</name>
    <dbReference type="NCBI Taxonomy" id="1121324"/>
    <lineage>
        <taxon>Bacteria</taxon>
        <taxon>Bacillati</taxon>
        <taxon>Bacillota</taxon>
        <taxon>Clostridia</taxon>
        <taxon>Peptostreptococcales</taxon>
        <taxon>Peptoclostridiaceae</taxon>
        <taxon>Peptoclostridium</taxon>
    </lineage>
</organism>
<dbReference type="PANTHER" id="PTHR18968:SF13">
    <property type="entry name" value="ACETOLACTATE SYNTHASE CATALYTIC SUBUNIT, MITOCHONDRIAL"/>
    <property type="match status" value="1"/>
</dbReference>
<evidence type="ECO:0000313" key="4">
    <source>
        <dbReference type="EMBL" id="KDR94458.1"/>
    </source>
</evidence>
<dbReference type="Pfam" id="PF00205">
    <property type="entry name" value="TPP_enzyme_M"/>
    <property type="match status" value="1"/>
</dbReference>
<feature type="domain" description="Thiamine pyrophosphate enzyme TPP-binding" evidence="3">
    <location>
        <begin position="113"/>
        <end position="258"/>
    </location>
</feature>
<evidence type="ECO:0000256" key="1">
    <source>
        <dbReference type="ARBA" id="ARBA00007812"/>
    </source>
</evidence>
<dbReference type="GO" id="GO:0009099">
    <property type="term" value="P:L-valine biosynthetic process"/>
    <property type="evidence" value="ECO:0007669"/>
    <property type="project" value="TreeGrafter"/>
</dbReference>
<dbReference type="AlphaFoldDB" id="A0A069RCF4"/>
<dbReference type="GO" id="GO:0003984">
    <property type="term" value="F:acetolactate synthase activity"/>
    <property type="evidence" value="ECO:0007669"/>
    <property type="project" value="UniProtKB-EC"/>
</dbReference>
<dbReference type="InterPro" id="IPR029061">
    <property type="entry name" value="THDP-binding"/>
</dbReference>
<dbReference type="GO" id="GO:0000287">
    <property type="term" value="F:magnesium ion binding"/>
    <property type="evidence" value="ECO:0007669"/>
    <property type="project" value="InterPro"/>
</dbReference>
<proteinExistence type="inferred from homology"/>
<evidence type="ECO:0000313" key="5">
    <source>
        <dbReference type="Proteomes" id="UP000027946"/>
    </source>
</evidence>
<dbReference type="Pfam" id="PF02775">
    <property type="entry name" value="TPP_enzyme_C"/>
    <property type="match status" value="1"/>
</dbReference>
<dbReference type="PANTHER" id="PTHR18968">
    <property type="entry name" value="THIAMINE PYROPHOSPHATE ENZYMES"/>
    <property type="match status" value="1"/>
</dbReference>
<comment type="caution">
    <text evidence="4">The sequence shown here is derived from an EMBL/GenBank/DDBJ whole genome shotgun (WGS) entry which is preliminary data.</text>
</comment>
<accession>A0A069RCF4</accession>
<dbReference type="STRING" id="1121324.CLIT_19c00080"/>
<keyword evidence="5" id="KW-1185">Reference proteome</keyword>
<dbReference type="SUPFAM" id="SSF52518">
    <property type="entry name" value="Thiamin diphosphate-binding fold (THDP-binding)"/>
    <property type="match status" value="1"/>
</dbReference>
<dbReference type="SUPFAM" id="SSF52467">
    <property type="entry name" value="DHS-like NAD/FAD-binding domain"/>
    <property type="match status" value="1"/>
</dbReference>
<feature type="domain" description="Thiamine pyrophosphate enzyme central" evidence="2">
    <location>
        <begin position="1"/>
        <end position="60"/>
    </location>
</feature>
<dbReference type="GO" id="GO:0005948">
    <property type="term" value="C:acetolactate synthase complex"/>
    <property type="evidence" value="ECO:0007669"/>
    <property type="project" value="TreeGrafter"/>
</dbReference>
<dbReference type="InterPro" id="IPR012000">
    <property type="entry name" value="Thiamin_PyroP_enz_cen_dom"/>
</dbReference>
<dbReference type="InterPro" id="IPR011766">
    <property type="entry name" value="TPP_enzyme_TPP-bd"/>
</dbReference>
<dbReference type="GO" id="GO:0050660">
    <property type="term" value="F:flavin adenine dinucleotide binding"/>
    <property type="evidence" value="ECO:0007669"/>
    <property type="project" value="TreeGrafter"/>
</dbReference>
<dbReference type="EMBL" id="JJMM01000019">
    <property type="protein sequence ID" value="KDR94458.1"/>
    <property type="molecule type" value="Genomic_DNA"/>
</dbReference>
<dbReference type="Gene3D" id="3.40.50.970">
    <property type="match status" value="1"/>
</dbReference>